<comment type="caution">
    <text evidence="2">The sequence shown here is derived from an EMBL/GenBank/DDBJ whole genome shotgun (WGS) entry which is preliminary data.</text>
</comment>
<protein>
    <submittedName>
        <fullName evidence="2">Variant erythrocyte surface antigen-1 family protein</fullName>
    </submittedName>
</protein>
<dbReference type="GeneID" id="94193481"/>
<feature type="transmembrane region" description="Helical" evidence="1">
    <location>
        <begin position="1155"/>
        <end position="1173"/>
    </location>
</feature>
<dbReference type="Proteomes" id="UP001497744">
    <property type="component" value="Unassembled WGS sequence"/>
</dbReference>
<dbReference type="EMBL" id="BPLF01000001">
    <property type="protein sequence ID" value="GIX61998.1"/>
    <property type="molecule type" value="Genomic_DNA"/>
</dbReference>
<keyword evidence="1" id="KW-1133">Transmembrane helix</keyword>
<keyword evidence="3" id="KW-1185">Reference proteome</keyword>
<name>A0AAV4LQI5_BABCB</name>
<gene>
    <name evidence="2" type="ORF">BcabD6B2_14330</name>
</gene>
<dbReference type="RefSeq" id="XP_067714069.1">
    <property type="nucleotide sequence ID" value="XM_067857968.1"/>
</dbReference>
<proteinExistence type="predicted"/>
<organism evidence="2 3">
    <name type="scientific">Babesia caballi</name>
    <dbReference type="NCBI Taxonomy" id="5871"/>
    <lineage>
        <taxon>Eukaryota</taxon>
        <taxon>Sar</taxon>
        <taxon>Alveolata</taxon>
        <taxon>Apicomplexa</taxon>
        <taxon>Aconoidasida</taxon>
        <taxon>Piroplasmida</taxon>
        <taxon>Babesiidae</taxon>
        <taxon>Babesia</taxon>
    </lineage>
</organism>
<evidence type="ECO:0000313" key="2">
    <source>
        <dbReference type="EMBL" id="GIX61998.1"/>
    </source>
</evidence>
<evidence type="ECO:0000256" key="1">
    <source>
        <dbReference type="SAM" id="Phobius"/>
    </source>
</evidence>
<accession>A0AAV4LQI5</accession>
<reference evidence="2 3" key="1">
    <citation type="submission" date="2021-06" db="EMBL/GenBank/DDBJ databases">
        <title>Genome sequence of Babesia caballi.</title>
        <authorList>
            <person name="Yamagishi J."/>
            <person name="Kidaka T."/>
            <person name="Ochi A."/>
        </authorList>
    </citation>
    <scope>NUCLEOTIDE SEQUENCE [LARGE SCALE GENOMIC DNA]</scope>
    <source>
        <strain evidence="2">USDA-D6B2</strain>
    </source>
</reference>
<sequence>MGKQKSSLTEWPEDLKDVIDWFLRVGGKDTGNHNNNKSVALKNAVEKLYGYDVFKVALGNGNFPGLFKKVAEGLQSFIGYDNNGQQPLDGKGIALEGGYTSSYGSAKWEDKLDHPTSPEAKKAALIFLVSTPILYFGLTYIYCKCSNSENYGGWNNMALSNTHSPLYLFMSAMGFKINELQNIRGSEIARRLISNHTYGFDELKEAKKGEASYSGYLDSINLYGGGKISNSAASCPLYALYNAATAYLKSRSTGSEVQDETLQEIKKKLLNFRDSCGYSYSELKYEINNFLTAVEPSQSSKSHASPDTQPSTAGPVAGTLTTLSLGSGAAAVYVLNIGGARTLVNGLLKIGKDVGGGPDGTKSLSDAVYNLLDGINASAPELLSKFQAIKQALKSAPQNGIIDTLGQGLKTFKEGILINGSGTSEENVYQAPGNGNNLSQTVPNAAKIFLGCVPLCFYGLSYLYWRCSDKGGWRALKLNDRYGSALKHFMASQGFDTKQLKGDSTNGQNVTEALQSFQELQGAAAGMDFLIKFFGKLHSNFNGKLKEVSPPIAGELKKHPLSCLHLLASAYFQHQRSTDPSQSRHPPSTIREMLHWLSALTVTPQFIDLLDNFSGVIGTDFKIAVSGSHEQNEKLSPDELAGHLITSCLSSSWTLGTIQGPGDFNNPLLHEIYSSSEFSYPSSPSVLLSKLADYAYALQFQLHFLYQQCSNTYTKACGWNQCTYGKGINSDPQRRIVQSHICVTGCTKSEHGTGDHSQRPCEHAGCGKGTPSPLQAFLTDKLTGFSRGHPSSHSGHLAECSGYFCHVPMGFNPNDLRAASGGNTQGSHISATLKAFCGGFNTPLRQLSEKLGCLTKRTPRTLGDLFGFTWHLNGQLFKNNRPTLESLISKFNTAFGINSNLSGTFTTDPYAVITKIWNAISQIRSKPQGQSSTATGLSLSLEAMAPTIPFLYQLFMAKDPNTLPGALFDLKGMAEHSGHSIANLTSLYSSGCKEQDKTCGPYLYPITHSDGATYAPTHASTYLSWVLYLSDDLQSWFQDMLDEFKNIDCKAAGCVRCDNSNHKVGQHGTSADCSCPSVVQCGGTLPLLYRHGFRYYSPILLMGGSSGSDNSKRTCQQFHDQLSNVLAEGAPLTKLLESIDDFLYLFRFYFLYNQSAFWTIYICIILYTFFFLLDTLRVRSHLHFPSSNSIPPVSLLGTGKATALKKFTKLTYFTTDLT</sequence>
<evidence type="ECO:0000313" key="3">
    <source>
        <dbReference type="Proteomes" id="UP001497744"/>
    </source>
</evidence>
<keyword evidence="1" id="KW-0472">Membrane</keyword>
<dbReference type="AlphaFoldDB" id="A0AAV4LQI5"/>
<keyword evidence="1" id="KW-0812">Transmembrane</keyword>